<feature type="transmembrane region" description="Helical" evidence="6">
    <location>
        <begin position="170"/>
        <end position="191"/>
    </location>
</feature>
<dbReference type="InterPro" id="IPR050930">
    <property type="entry name" value="MFS_Vesicular_Transporter"/>
</dbReference>
<name>A0A979FJ46_HYAAZ</name>
<evidence type="ECO:0000256" key="5">
    <source>
        <dbReference type="ARBA" id="ARBA00023136"/>
    </source>
</evidence>
<dbReference type="OrthoDB" id="446368at2759"/>
<dbReference type="Pfam" id="PF07690">
    <property type="entry name" value="MFS_1"/>
    <property type="match status" value="1"/>
</dbReference>
<dbReference type="AlphaFoldDB" id="A0A979FJ46"/>
<evidence type="ECO:0000256" key="1">
    <source>
        <dbReference type="ARBA" id="ARBA00004141"/>
    </source>
</evidence>
<feature type="transmembrane region" description="Helical" evidence="6">
    <location>
        <begin position="203"/>
        <end position="222"/>
    </location>
</feature>
<dbReference type="Proteomes" id="UP000694843">
    <property type="component" value="Unplaced"/>
</dbReference>
<keyword evidence="3 6" id="KW-0812">Transmembrane</keyword>
<evidence type="ECO:0000313" key="7">
    <source>
        <dbReference type="Proteomes" id="UP000694843"/>
    </source>
</evidence>
<dbReference type="KEGG" id="hazt:108681709"/>
<dbReference type="Gene3D" id="1.20.1250.20">
    <property type="entry name" value="MFS general substrate transporter like domains"/>
    <property type="match status" value="1"/>
</dbReference>
<reference evidence="8" key="1">
    <citation type="submission" date="2025-08" db="UniProtKB">
        <authorList>
            <consortium name="RefSeq"/>
        </authorList>
    </citation>
    <scope>IDENTIFICATION</scope>
    <source>
        <tissue evidence="8">Whole organism</tissue>
    </source>
</reference>
<feature type="transmembrane region" description="Helical" evidence="6">
    <location>
        <begin position="273"/>
        <end position="297"/>
    </location>
</feature>
<evidence type="ECO:0000256" key="4">
    <source>
        <dbReference type="ARBA" id="ARBA00022989"/>
    </source>
</evidence>
<feature type="transmembrane region" description="Helical" evidence="6">
    <location>
        <begin position="242"/>
        <end position="261"/>
    </location>
</feature>
<keyword evidence="2" id="KW-0813">Transport</keyword>
<sequence length="430" mass="46872">MDVKDTRDIKDTNDIKNTKDMFLEWFPPGWEFVVEAMLIRAVQACCNAFVITSTFAFIVSEFPDNIAKLFGPLSVINPLFPSVGEQGSRQDTPAREVTLLDVVRIPGMWISFVTFVFSTMSNGFLSITLEAVVLRKFNISHLHVGFLFGLKDGANSIASPMWGLLCDHLGHLRAIILVSSSLAALSFTLLGPLPGLPLQRTHALVVAALVINGFGVGGQQVAGVVHAMKMAGSGGLPNNSATHGFVAGLWSSLSGGGRFVSRATSGYFVHLFGFRYCCLVVVVLHVIVFTVTASFMLCELLGGKRSPTGGGDPPHPLPGSCMKSCDDDAPTITVITTTTPSEAMASKAITVPRPQVVVNFSDCLDFTPIRWRFMKLTCAVKRFMKLTCAVQRFMKLTWAVQRFTELTCAVQRFTKLLFAVQRFMKLLCAD</sequence>
<comment type="subcellular location">
    <subcellularLocation>
        <location evidence="1">Membrane</location>
        <topology evidence="1">Multi-pass membrane protein</topology>
    </subcellularLocation>
</comment>
<accession>A0A979FJ46</accession>
<dbReference type="SUPFAM" id="SSF103473">
    <property type="entry name" value="MFS general substrate transporter"/>
    <property type="match status" value="1"/>
</dbReference>
<protein>
    <submittedName>
        <fullName evidence="8">MFS-type transporter SLC18B1</fullName>
    </submittedName>
</protein>
<dbReference type="GO" id="GO:0022857">
    <property type="term" value="F:transmembrane transporter activity"/>
    <property type="evidence" value="ECO:0007669"/>
    <property type="project" value="InterPro"/>
</dbReference>
<evidence type="ECO:0000256" key="2">
    <source>
        <dbReference type="ARBA" id="ARBA00022448"/>
    </source>
</evidence>
<evidence type="ECO:0000313" key="8">
    <source>
        <dbReference type="RefSeq" id="XP_047736576.1"/>
    </source>
</evidence>
<gene>
    <name evidence="8" type="primary">LOC108681709</name>
</gene>
<dbReference type="PANTHER" id="PTHR23506:SF26">
    <property type="entry name" value="MFS-TYPE TRANSPORTER SLC18B1"/>
    <property type="match status" value="1"/>
</dbReference>
<dbReference type="GO" id="GO:0016020">
    <property type="term" value="C:membrane"/>
    <property type="evidence" value="ECO:0007669"/>
    <property type="project" value="UniProtKB-SubCell"/>
</dbReference>
<organism evidence="7 8">
    <name type="scientific">Hyalella azteca</name>
    <name type="common">Amphipod</name>
    <dbReference type="NCBI Taxonomy" id="294128"/>
    <lineage>
        <taxon>Eukaryota</taxon>
        <taxon>Metazoa</taxon>
        <taxon>Ecdysozoa</taxon>
        <taxon>Arthropoda</taxon>
        <taxon>Crustacea</taxon>
        <taxon>Multicrustacea</taxon>
        <taxon>Malacostraca</taxon>
        <taxon>Eumalacostraca</taxon>
        <taxon>Peracarida</taxon>
        <taxon>Amphipoda</taxon>
        <taxon>Senticaudata</taxon>
        <taxon>Talitrida</taxon>
        <taxon>Talitroidea</taxon>
        <taxon>Hyalellidae</taxon>
        <taxon>Hyalella</taxon>
    </lineage>
</organism>
<evidence type="ECO:0000256" key="6">
    <source>
        <dbReference type="SAM" id="Phobius"/>
    </source>
</evidence>
<keyword evidence="7" id="KW-1185">Reference proteome</keyword>
<keyword evidence="4 6" id="KW-1133">Transmembrane helix</keyword>
<keyword evidence="5 6" id="KW-0472">Membrane</keyword>
<dbReference type="PANTHER" id="PTHR23506">
    <property type="entry name" value="GH10249P"/>
    <property type="match status" value="1"/>
</dbReference>
<dbReference type="InterPro" id="IPR011701">
    <property type="entry name" value="MFS"/>
</dbReference>
<dbReference type="GeneID" id="108681709"/>
<proteinExistence type="predicted"/>
<evidence type="ECO:0000256" key="3">
    <source>
        <dbReference type="ARBA" id="ARBA00022692"/>
    </source>
</evidence>
<dbReference type="InterPro" id="IPR036259">
    <property type="entry name" value="MFS_trans_sf"/>
</dbReference>
<feature type="transmembrane region" description="Helical" evidence="6">
    <location>
        <begin position="109"/>
        <end position="129"/>
    </location>
</feature>
<dbReference type="RefSeq" id="XP_047736576.1">
    <property type="nucleotide sequence ID" value="XM_047880620.1"/>
</dbReference>